<dbReference type="KEGG" id="vg:28378678"/>
<sequence>MTNIFKLDDIRSAAERRFAPTKFELGDGTVVTLPSVLRLGEKAREKVFAAIDEITDIQDQDDKDDSEVAEAVVEVTGRILAEVADRPKKLLASLEHDDIEVQAHLYMTVLTRWTKEVQMGGSRVLAELIDKHGGAILSDLLHEYGVDLRDMFDDDTILSPRYVLNLIVNLPETSAFYASRRGGHQYRGWDIERYMLVALVNGQRMANYMFQLANRDPKKSSVPPAPEPFPVPDEMDKKKKPAPKPGSFAAVAAQMIAAQRRKKEMAYGRSGAGYSPGQAGHIEVPTGTAIPAPGYPRRSQS</sequence>
<dbReference type="Pfam" id="PF17388">
    <property type="entry name" value="GP24_25"/>
    <property type="match status" value="1"/>
</dbReference>
<dbReference type="EMBL" id="KU998249">
    <property type="protein sequence ID" value="ANA86962.1"/>
    <property type="molecule type" value="Genomic_DNA"/>
</dbReference>
<feature type="region of interest" description="Disordered" evidence="1">
    <location>
        <begin position="216"/>
        <end position="246"/>
    </location>
</feature>
<evidence type="ECO:0000313" key="2">
    <source>
        <dbReference type="EMBL" id="ANA86962.1"/>
    </source>
</evidence>
<feature type="region of interest" description="Disordered" evidence="1">
    <location>
        <begin position="267"/>
        <end position="301"/>
    </location>
</feature>
<evidence type="ECO:0000256" key="1">
    <source>
        <dbReference type="SAM" id="MobiDB-lite"/>
    </source>
</evidence>
<organism evidence="2 3">
    <name type="scientific">Gordonia phage Soups</name>
    <dbReference type="NCBI Taxonomy" id="1838079"/>
    <lineage>
        <taxon>Viruses</taxon>
        <taxon>Duplodnaviria</taxon>
        <taxon>Heunggongvirae</taxon>
        <taxon>Uroviricota</taxon>
        <taxon>Caudoviricetes</taxon>
        <taxon>Soupsvirus</taxon>
        <taxon>Soupsvirus soups</taxon>
    </lineage>
</organism>
<dbReference type="GeneID" id="28378678"/>
<reference evidence="2 3" key="1">
    <citation type="submission" date="2016-03" db="EMBL/GenBank/DDBJ databases">
        <authorList>
            <person name="Montgomery M.T."/>
            <person name="Guerrero C.A."/>
            <person name="Mavrich T.N."/>
            <person name="Pope W.H."/>
            <person name="Garlena R.A."/>
            <person name="Russell D.A."/>
            <person name="Jacobs-Sera D."/>
            <person name="Hendrix R.W."/>
            <person name="Hatfull G.F."/>
        </authorList>
    </citation>
    <scope>NUCLEOTIDE SEQUENCE [LARGE SCALE GENOMIC DNA]</scope>
</reference>
<keyword evidence="3" id="KW-1185">Reference proteome</keyword>
<name>A0A160DG75_9CAUD</name>
<dbReference type="Proteomes" id="UP000202160">
    <property type="component" value="Segment"/>
</dbReference>
<dbReference type="InterPro" id="IPR020132">
    <property type="entry name" value="Gp24/Gp25"/>
</dbReference>
<gene>
    <name evidence="2" type="primary">27</name>
    <name evidence="2" type="ORF">PBI_SOUPS_27</name>
</gene>
<dbReference type="OrthoDB" id="7980at10239"/>
<accession>A0A160DG75</accession>
<proteinExistence type="predicted"/>
<protein>
    <submittedName>
        <fullName evidence="2">Tail assembly chaperone</fullName>
    </submittedName>
</protein>
<evidence type="ECO:0000313" key="3">
    <source>
        <dbReference type="Proteomes" id="UP000202160"/>
    </source>
</evidence>
<dbReference type="RefSeq" id="YP_009269324.1">
    <property type="nucleotide sequence ID" value="NC_030698.1"/>
</dbReference>